<feature type="compositionally biased region" description="Basic and acidic residues" evidence="1">
    <location>
        <begin position="1"/>
        <end position="13"/>
    </location>
</feature>
<proteinExistence type="predicted"/>
<evidence type="ECO:0000256" key="1">
    <source>
        <dbReference type="SAM" id="MobiDB-lite"/>
    </source>
</evidence>
<keyword evidence="3" id="KW-1185">Reference proteome</keyword>
<sequence>MKKAQNDIRERNHPAFSQHVLGRAASVGNRHLRARRSMTAFNVYGRNLGRPLVLLPVSRPAPPRRHAPAAPTNIPHKQLTINTFSEHGPLFLENYSIPRTPPTCQ</sequence>
<reference evidence="2 3" key="1">
    <citation type="submission" date="2021-06" db="EMBL/GenBank/DDBJ databases">
        <title>A haploid diamondback moth (Plutella xylostella L.) genome assembly resolves 31 chromosomes and identifies a diamide resistance mutation.</title>
        <authorList>
            <person name="Ward C.M."/>
            <person name="Perry K.D."/>
            <person name="Baker G."/>
            <person name="Powis K."/>
            <person name="Heckel D.G."/>
            <person name="Baxter S.W."/>
        </authorList>
    </citation>
    <scope>NUCLEOTIDE SEQUENCE [LARGE SCALE GENOMIC DNA]</scope>
    <source>
        <strain evidence="2 3">LV</strain>
        <tissue evidence="2">Single pupa</tissue>
    </source>
</reference>
<gene>
    <name evidence="2" type="ORF">JYU34_018933</name>
</gene>
<comment type="caution">
    <text evidence="2">The sequence shown here is derived from an EMBL/GenBank/DDBJ whole genome shotgun (WGS) entry which is preliminary data.</text>
</comment>
<dbReference type="Proteomes" id="UP000823941">
    <property type="component" value="Chromosome 25"/>
</dbReference>
<accession>A0ABQ7PYU6</accession>
<dbReference type="EMBL" id="JAHIBW010000025">
    <property type="protein sequence ID" value="KAG7298154.1"/>
    <property type="molecule type" value="Genomic_DNA"/>
</dbReference>
<feature type="region of interest" description="Disordered" evidence="1">
    <location>
        <begin position="1"/>
        <end position="22"/>
    </location>
</feature>
<evidence type="ECO:0000313" key="3">
    <source>
        <dbReference type="Proteomes" id="UP000823941"/>
    </source>
</evidence>
<organism evidence="2 3">
    <name type="scientific">Plutella xylostella</name>
    <name type="common">Diamondback moth</name>
    <name type="synonym">Plutella maculipennis</name>
    <dbReference type="NCBI Taxonomy" id="51655"/>
    <lineage>
        <taxon>Eukaryota</taxon>
        <taxon>Metazoa</taxon>
        <taxon>Ecdysozoa</taxon>
        <taxon>Arthropoda</taxon>
        <taxon>Hexapoda</taxon>
        <taxon>Insecta</taxon>
        <taxon>Pterygota</taxon>
        <taxon>Neoptera</taxon>
        <taxon>Endopterygota</taxon>
        <taxon>Lepidoptera</taxon>
        <taxon>Glossata</taxon>
        <taxon>Ditrysia</taxon>
        <taxon>Yponomeutoidea</taxon>
        <taxon>Plutellidae</taxon>
        <taxon>Plutella</taxon>
    </lineage>
</organism>
<protein>
    <submittedName>
        <fullName evidence="2">Uncharacterized protein</fullName>
    </submittedName>
</protein>
<evidence type="ECO:0000313" key="2">
    <source>
        <dbReference type="EMBL" id="KAG7298154.1"/>
    </source>
</evidence>
<name>A0ABQ7PYU6_PLUXY</name>